<dbReference type="Proteomes" id="UP000509638">
    <property type="component" value="Chromosome"/>
</dbReference>
<dbReference type="Pfam" id="PF00293">
    <property type="entry name" value="NUDIX"/>
    <property type="match status" value="1"/>
</dbReference>
<dbReference type="InterPro" id="IPR015797">
    <property type="entry name" value="NUDIX_hydrolase-like_dom_sf"/>
</dbReference>
<evidence type="ECO:0000256" key="2">
    <source>
        <dbReference type="ARBA" id="ARBA00022801"/>
    </source>
</evidence>
<evidence type="ECO:0000313" key="6">
    <source>
        <dbReference type="Proteomes" id="UP000509638"/>
    </source>
</evidence>
<sequence length="176" mass="18290">MARRRAGRGSVGAAASHRAGVRPGGHPQPGQGVRTVTPATPESPTDRVVHVSAAVVTDGAGRTLLVRKRGTERFMAPGGKPEPGESAAQALARELHEELGVVVSPADLAYLGRFESDAANEPGFRVLAEAFALTLDPRSVSAAAEIAEARWLTPDEAAALPLAPLSTEHLLPLTWG</sequence>
<feature type="domain" description="Nudix hydrolase" evidence="4">
    <location>
        <begin position="46"/>
        <end position="176"/>
    </location>
</feature>
<proteinExistence type="predicted"/>
<dbReference type="PROSITE" id="PS51462">
    <property type="entry name" value="NUDIX"/>
    <property type="match status" value="1"/>
</dbReference>
<evidence type="ECO:0000313" key="5">
    <source>
        <dbReference type="EMBL" id="QLD12485.1"/>
    </source>
</evidence>
<dbReference type="AlphaFoldDB" id="A0A7D5ET26"/>
<dbReference type="PANTHER" id="PTHR43046:SF2">
    <property type="entry name" value="8-OXO-DGTP DIPHOSPHATASE-RELATED"/>
    <property type="match status" value="1"/>
</dbReference>
<gene>
    <name evidence="5" type="ORF">HW566_12330</name>
</gene>
<reference evidence="5 6" key="1">
    <citation type="submission" date="2020-06" db="EMBL/GenBank/DDBJ databases">
        <authorList>
            <person name="Jo H."/>
        </authorList>
    </citation>
    <scope>NUCLEOTIDE SEQUENCE [LARGE SCALE GENOMIC DNA]</scope>
    <source>
        <strain evidence="5 6">I46</strain>
    </source>
</reference>
<evidence type="ECO:0000259" key="4">
    <source>
        <dbReference type="PROSITE" id="PS51462"/>
    </source>
</evidence>
<comment type="cofactor">
    <cofactor evidence="1">
        <name>Mg(2+)</name>
        <dbReference type="ChEBI" id="CHEBI:18420"/>
    </cofactor>
</comment>
<protein>
    <submittedName>
        <fullName evidence="5">NUDIX domain-containing protein</fullName>
    </submittedName>
</protein>
<evidence type="ECO:0000256" key="3">
    <source>
        <dbReference type="SAM" id="MobiDB-lite"/>
    </source>
</evidence>
<dbReference type="GO" id="GO:0016787">
    <property type="term" value="F:hydrolase activity"/>
    <property type="evidence" value="ECO:0007669"/>
    <property type="project" value="UniProtKB-KW"/>
</dbReference>
<feature type="region of interest" description="Disordered" evidence="3">
    <location>
        <begin position="1"/>
        <end position="44"/>
    </location>
</feature>
<dbReference type="Gene3D" id="3.90.79.10">
    <property type="entry name" value="Nucleoside Triphosphate Pyrophosphohydrolase"/>
    <property type="match status" value="1"/>
</dbReference>
<keyword evidence="2" id="KW-0378">Hydrolase</keyword>
<dbReference type="CDD" id="cd04690">
    <property type="entry name" value="NUDIX_Hydrolase"/>
    <property type="match status" value="1"/>
</dbReference>
<dbReference type="PANTHER" id="PTHR43046">
    <property type="entry name" value="GDP-MANNOSE MANNOSYL HYDROLASE"/>
    <property type="match status" value="1"/>
</dbReference>
<dbReference type="InterPro" id="IPR000086">
    <property type="entry name" value="NUDIX_hydrolase_dom"/>
</dbReference>
<dbReference type="SUPFAM" id="SSF55811">
    <property type="entry name" value="Nudix"/>
    <property type="match status" value="1"/>
</dbReference>
<dbReference type="InterPro" id="IPR020084">
    <property type="entry name" value="NUDIX_hydrolase_CS"/>
</dbReference>
<organism evidence="5 6">
    <name type="scientific">Microbacterium oleivorans</name>
    <dbReference type="NCBI Taxonomy" id="273677"/>
    <lineage>
        <taxon>Bacteria</taxon>
        <taxon>Bacillati</taxon>
        <taxon>Actinomycetota</taxon>
        <taxon>Actinomycetes</taxon>
        <taxon>Micrococcales</taxon>
        <taxon>Microbacteriaceae</taxon>
        <taxon>Microbacterium</taxon>
    </lineage>
</organism>
<name>A0A7D5ET26_9MICO</name>
<evidence type="ECO:0000256" key="1">
    <source>
        <dbReference type="ARBA" id="ARBA00001946"/>
    </source>
</evidence>
<dbReference type="EMBL" id="CP058316">
    <property type="protein sequence ID" value="QLD12485.1"/>
    <property type="molecule type" value="Genomic_DNA"/>
</dbReference>
<accession>A0A7D5ET26</accession>
<dbReference type="PROSITE" id="PS00893">
    <property type="entry name" value="NUDIX_BOX"/>
    <property type="match status" value="1"/>
</dbReference>